<comment type="similarity">
    <text evidence="1 2">Belongs to the small heat shock protein (HSP20) family.</text>
</comment>
<evidence type="ECO:0000259" key="3">
    <source>
        <dbReference type="PROSITE" id="PS01031"/>
    </source>
</evidence>
<dbReference type="HOGENOM" id="CLU_046737_8_3_9"/>
<dbReference type="PATRIC" id="fig|915437.3.peg.262"/>
<dbReference type="Proteomes" id="UP000053380">
    <property type="component" value="Unassembled WGS sequence"/>
</dbReference>
<gene>
    <name evidence="4" type="ORF">SacsacDRAFT_0249</name>
</gene>
<evidence type="ECO:0000313" key="5">
    <source>
        <dbReference type="Proteomes" id="UP000053380"/>
    </source>
</evidence>
<reference evidence="4 5" key="1">
    <citation type="submission" date="2013-07" db="EMBL/GenBank/DDBJ databases">
        <authorList>
            <consortium name="DOE Joint Genome Institute"/>
            <person name="Anderson I."/>
            <person name="Huntemann M."/>
            <person name="Han J."/>
            <person name="Chen A."/>
            <person name="Kyrpides N."/>
            <person name="Mavromatis K."/>
            <person name="Markowitz V."/>
            <person name="Palaniappan K."/>
            <person name="Ivanova N."/>
            <person name="Schaumberg A."/>
            <person name="Pati A."/>
            <person name="Liolios K."/>
            <person name="Nordberg H.P."/>
            <person name="Cantor M.N."/>
            <person name="Hua S.X."/>
            <person name="Woyke T."/>
        </authorList>
    </citation>
    <scope>NUCLEOTIDE SEQUENCE [LARGE SCALE GENOMIC DNA]</scope>
    <source>
        <strain evidence="4 5">DSM 19268</strain>
    </source>
</reference>
<comment type="caution">
    <text evidence="4">The sequence shown here is derived from an EMBL/GenBank/DDBJ whole genome shotgun (WGS) entry which is preliminary data.</text>
</comment>
<dbReference type="PANTHER" id="PTHR11527">
    <property type="entry name" value="HEAT-SHOCK PROTEIN 20 FAMILY MEMBER"/>
    <property type="match status" value="1"/>
</dbReference>
<keyword evidence="5" id="KW-1185">Reference proteome</keyword>
<dbReference type="Gene3D" id="2.60.40.790">
    <property type="match status" value="1"/>
</dbReference>
<organism evidence="4 5">
    <name type="scientific">Saccharibacillus sacchari DSM 19268</name>
    <dbReference type="NCBI Taxonomy" id="915437"/>
    <lineage>
        <taxon>Bacteria</taxon>
        <taxon>Bacillati</taxon>
        <taxon>Bacillota</taxon>
        <taxon>Bacilli</taxon>
        <taxon>Bacillales</taxon>
        <taxon>Paenibacillaceae</taxon>
        <taxon>Saccharibacillus</taxon>
    </lineage>
</organism>
<name>A0A010ZXC6_9BACL</name>
<protein>
    <submittedName>
        <fullName evidence="4">Molecular chaperone (Small heat shock protein)</fullName>
    </submittedName>
</protein>
<dbReference type="OrthoDB" id="9811615at2"/>
<evidence type="ECO:0000256" key="1">
    <source>
        <dbReference type="PROSITE-ProRule" id="PRU00285"/>
    </source>
</evidence>
<dbReference type="InterPro" id="IPR008978">
    <property type="entry name" value="HSP20-like_chaperone"/>
</dbReference>
<dbReference type="InterPro" id="IPR002068">
    <property type="entry name" value="A-crystallin/Hsp20_dom"/>
</dbReference>
<dbReference type="CDD" id="cd06471">
    <property type="entry name" value="ACD_LpsHSP_like"/>
    <property type="match status" value="1"/>
</dbReference>
<dbReference type="PROSITE" id="PS01031">
    <property type="entry name" value="SHSP"/>
    <property type="match status" value="1"/>
</dbReference>
<evidence type="ECO:0000313" key="4">
    <source>
        <dbReference type="EMBL" id="EXG83284.1"/>
    </source>
</evidence>
<evidence type="ECO:0000256" key="2">
    <source>
        <dbReference type="RuleBase" id="RU003616"/>
    </source>
</evidence>
<proteinExistence type="inferred from homology"/>
<dbReference type="Pfam" id="PF00011">
    <property type="entry name" value="HSP20"/>
    <property type="match status" value="1"/>
</dbReference>
<feature type="domain" description="SHSP" evidence="3">
    <location>
        <begin position="34"/>
        <end position="146"/>
    </location>
</feature>
<accession>A0A010ZXC6</accession>
<dbReference type="SUPFAM" id="SSF49764">
    <property type="entry name" value="HSP20-like chaperones"/>
    <property type="match status" value="1"/>
</dbReference>
<dbReference type="AlphaFoldDB" id="A0A010ZXC6"/>
<dbReference type="InterPro" id="IPR031107">
    <property type="entry name" value="Small_HSP"/>
</dbReference>
<dbReference type="RefSeq" id="WP_037282640.1">
    <property type="nucleotide sequence ID" value="NZ_KK073875.1"/>
</dbReference>
<sequence length="147" mass="17217">MFQQGPFGRHAEEIFDQMAKAFGGTFGEDFADKFRERALSFRTDIYEQDGRYYLEAELPGFDKEDIDIDYTASYLTIRAVRRDGKPQDDTRRIILSERRYGEFVRRFYLEDADREGIRALLKDGVLKLDIPKKDSPGSKRILIESEE</sequence>
<dbReference type="EMBL" id="JFBU01000001">
    <property type="protein sequence ID" value="EXG83284.1"/>
    <property type="molecule type" value="Genomic_DNA"/>
</dbReference>
<keyword evidence="4" id="KW-0346">Stress response</keyword>